<dbReference type="EMBL" id="CM011677">
    <property type="protein sequence ID" value="TMS20342.1"/>
    <property type="molecule type" value="Genomic_DNA"/>
</dbReference>
<proteinExistence type="predicted"/>
<accession>A0ACD3RLW5</accession>
<keyword evidence="2" id="KW-1185">Reference proteome</keyword>
<sequence>MLQNFNSQSVLTTGVFQSLSREVILSYLTRGPFQSNCLTTSGVLLMIEAEKVWWALVSRTAYTHVFTPSRLPLESRTLKWRNHAGDGKEGRRFSDWFSVLRGILKNASNSRHDNNVWLSSHLDNRRVSLRNLSGRRQTSVLEHQPDEYKMKGVEEVKYMRGEENRVNARNQENLEKSNVQYRGKPQKEVSAANIKSNIHTSESQQEFFRMLDEKIEKGRDYCSEGEEEDGT</sequence>
<evidence type="ECO:0000313" key="1">
    <source>
        <dbReference type="EMBL" id="TMS20342.1"/>
    </source>
</evidence>
<organism evidence="1 2">
    <name type="scientific">Larimichthys crocea</name>
    <name type="common">Large yellow croaker</name>
    <name type="synonym">Pseudosciaena crocea</name>
    <dbReference type="NCBI Taxonomy" id="215358"/>
    <lineage>
        <taxon>Eukaryota</taxon>
        <taxon>Metazoa</taxon>
        <taxon>Chordata</taxon>
        <taxon>Craniata</taxon>
        <taxon>Vertebrata</taxon>
        <taxon>Euteleostomi</taxon>
        <taxon>Actinopterygii</taxon>
        <taxon>Neopterygii</taxon>
        <taxon>Teleostei</taxon>
        <taxon>Neoteleostei</taxon>
        <taxon>Acanthomorphata</taxon>
        <taxon>Eupercaria</taxon>
        <taxon>Sciaenidae</taxon>
        <taxon>Larimichthys</taxon>
    </lineage>
</organism>
<evidence type="ECO:0000313" key="2">
    <source>
        <dbReference type="Proteomes" id="UP000793456"/>
    </source>
</evidence>
<comment type="caution">
    <text evidence="1">The sequence shown here is derived from an EMBL/GenBank/DDBJ whole genome shotgun (WGS) entry which is preliminary data.</text>
</comment>
<gene>
    <name evidence="1" type="ORF">E3U43_006835</name>
</gene>
<dbReference type="Proteomes" id="UP000793456">
    <property type="component" value="Chromosome IV"/>
</dbReference>
<protein>
    <submittedName>
        <fullName evidence="1">Uncharacterized protein</fullName>
    </submittedName>
</protein>
<name>A0ACD3RLW5_LARCR</name>
<reference evidence="1" key="1">
    <citation type="submission" date="2018-11" db="EMBL/GenBank/DDBJ databases">
        <title>The sequence and de novo assembly of Larimichthys crocea genome using PacBio and Hi-C technologies.</title>
        <authorList>
            <person name="Xu P."/>
            <person name="Chen B."/>
            <person name="Zhou Z."/>
            <person name="Ke Q."/>
            <person name="Wu Y."/>
            <person name="Bai H."/>
            <person name="Pu F."/>
        </authorList>
    </citation>
    <scope>NUCLEOTIDE SEQUENCE</scope>
    <source>
        <tissue evidence="1">Muscle</tissue>
    </source>
</reference>